<reference evidence="1" key="2">
    <citation type="journal article" date="2024" name="Plant">
        <title>Genomic evolution and insights into agronomic trait innovations of Sesamum species.</title>
        <authorList>
            <person name="Miao H."/>
            <person name="Wang L."/>
            <person name="Qu L."/>
            <person name="Liu H."/>
            <person name="Sun Y."/>
            <person name="Le M."/>
            <person name="Wang Q."/>
            <person name="Wei S."/>
            <person name="Zheng Y."/>
            <person name="Lin W."/>
            <person name="Duan Y."/>
            <person name="Cao H."/>
            <person name="Xiong S."/>
            <person name="Wang X."/>
            <person name="Wei L."/>
            <person name="Li C."/>
            <person name="Ma Q."/>
            <person name="Ju M."/>
            <person name="Zhao R."/>
            <person name="Li G."/>
            <person name="Mu C."/>
            <person name="Tian Q."/>
            <person name="Mei H."/>
            <person name="Zhang T."/>
            <person name="Gao T."/>
            <person name="Zhang H."/>
        </authorList>
    </citation>
    <scope>NUCLEOTIDE SEQUENCE</scope>
    <source>
        <strain evidence="1">G01</strain>
    </source>
</reference>
<evidence type="ECO:0000313" key="1">
    <source>
        <dbReference type="EMBL" id="KAL0300220.1"/>
    </source>
</evidence>
<name>A0AAW2K2S0_9LAMI</name>
<feature type="non-terminal residue" evidence="1">
    <location>
        <position position="56"/>
    </location>
</feature>
<dbReference type="AlphaFoldDB" id="A0AAW2K2S0"/>
<protein>
    <submittedName>
        <fullName evidence="1">Uncharacterized protein</fullName>
    </submittedName>
</protein>
<organism evidence="1">
    <name type="scientific">Sesamum angustifolium</name>
    <dbReference type="NCBI Taxonomy" id="2727405"/>
    <lineage>
        <taxon>Eukaryota</taxon>
        <taxon>Viridiplantae</taxon>
        <taxon>Streptophyta</taxon>
        <taxon>Embryophyta</taxon>
        <taxon>Tracheophyta</taxon>
        <taxon>Spermatophyta</taxon>
        <taxon>Magnoliopsida</taxon>
        <taxon>eudicotyledons</taxon>
        <taxon>Gunneridae</taxon>
        <taxon>Pentapetalae</taxon>
        <taxon>asterids</taxon>
        <taxon>lamiids</taxon>
        <taxon>Lamiales</taxon>
        <taxon>Pedaliaceae</taxon>
        <taxon>Sesamum</taxon>
    </lineage>
</organism>
<gene>
    <name evidence="1" type="ORF">Sangu_3133300</name>
</gene>
<comment type="caution">
    <text evidence="1">The sequence shown here is derived from an EMBL/GenBank/DDBJ whole genome shotgun (WGS) entry which is preliminary data.</text>
</comment>
<proteinExistence type="predicted"/>
<reference evidence="1" key="1">
    <citation type="submission" date="2020-06" db="EMBL/GenBank/DDBJ databases">
        <authorList>
            <person name="Li T."/>
            <person name="Hu X."/>
            <person name="Zhang T."/>
            <person name="Song X."/>
            <person name="Zhang H."/>
            <person name="Dai N."/>
            <person name="Sheng W."/>
            <person name="Hou X."/>
            <person name="Wei L."/>
        </authorList>
    </citation>
    <scope>NUCLEOTIDE SEQUENCE</scope>
    <source>
        <strain evidence="1">G01</strain>
        <tissue evidence="1">Leaf</tissue>
    </source>
</reference>
<sequence length="56" mass="5989">MAGYLSDSLFSSLSSHISLLNLEDSNEGNDRRKAVETATRRIAAPAGYGDLPYGEA</sequence>
<dbReference type="EMBL" id="JACGWK010000373">
    <property type="protein sequence ID" value="KAL0300220.1"/>
    <property type="molecule type" value="Genomic_DNA"/>
</dbReference>
<accession>A0AAW2K2S0</accession>